<reference evidence="3" key="1">
    <citation type="submission" date="2022-04" db="EMBL/GenBank/DDBJ databases">
        <title>Roseomonas acroporae sp. nov., isolated from coral Acropora digitifera.</title>
        <authorList>
            <person name="Sun H."/>
        </authorList>
    </citation>
    <scope>NUCLEOTIDE SEQUENCE</scope>
    <source>
        <strain evidence="3">NAR14</strain>
    </source>
</reference>
<dbReference type="PANTHER" id="PTHR43194">
    <property type="entry name" value="HYDROLASE ALPHA/BETA FOLD FAMILY"/>
    <property type="match status" value="1"/>
</dbReference>
<dbReference type="InterPro" id="IPR050228">
    <property type="entry name" value="Carboxylesterase_BioH"/>
</dbReference>
<dbReference type="Pfam" id="PF12697">
    <property type="entry name" value="Abhydrolase_6"/>
    <property type="match status" value="1"/>
</dbReference>
<dbReference type="InterPro" id="IPR006311">
    <property type="entry name" value="TAT_signal"/>
</dbReference>
<dbReference type="InterPro" id="IPR029058">
    <property type="entry name" value="AB_hydrolase_fold"/>
</dbReference>
<dbReference type="AlphaFoldDB" id="A0A9X1YAN7"/>
<evidence type="ECO:0000256" key="1">
    <source>
        <dbReference type="SAM" id="SignalP"/>
    </source>
</evidence>
<accession>A0A9X1YAN7</accession>
<feature type="chain" id="PRO_5040993250" evidence="1">
    <location>
        <begin position="34"/>
        <end position="301"/>
    </location>
</feature>
<keyword evidence="1" id="KW-0732">Signal</keyword>
<dbReference type="InterPro" id="IPR000073">
    <property type="entry name" value="AB_hydrolase_1"/>
</dbReference>
<dbReference type="EMBL" id="JALPRX010000102">
    <property type="protein sequence ID" value="MCK8786954.1"/>
    <property type="molecule type" value="Genomic_DNA"/>
</dbReference>
<feature type="domain" description="AB hydrolase-1" evidence="2">
    <location>
        <begin position="65"/>
        <end position="288"/>
    </location>
</feature>
<evidence type="ECO:0000313" key="4">
    <source>
        <dbReference type="Proteomes" id="UP001139516"/>
    </source>
</evidence>
<keyword evidence="4" id="KW-1185">Reference proteome</keyword>
<name>A0A9X1YAN7_9PROT</name>
<evidence type="ECO:0000259" key="2">
    <source>
        <dbReference type="Pfam" id="PF12697"/>
    </source>
</evidence>
<sequence>MPRLTRRGALAVPLAATGALPFLAPFLAGPAHAAAESRWFATSDGARLHYLEAGRPDGRSGARTLVFVPGWSMPAWIWSPQLDAFGGRFRAVALDPRGQGESEVTPGGYTQDRRGADIGELIARLGGGPVVLVGWSLGVLDSLAYLHDYGDSRIAGLVLVDNSIGEDPPPTPPRGGAAGPRLSREARMAGFVRGMFREPRSAAYLDRLTEDALRLPEPASRALLRYPVPRSYWREAVYSTRKPVLYVVRPRFAGQADNLARNHPNAETVIVPDAGHAMFVDQPARFNAMLLDFIQRRVWPS</sequence>
<dbReference type="PANTHER" id="PTHR43194:SF2">
    <property type="entry name" value="PEROXISOMAL MEMBRANE PROTEIN LPX1"/>
    <property type="match status" value="1"/>
</dbReference>
<dbReference type="PROSITE" id="PS51318">
    <property type="entry name" value="TAT"/>
    <property type="match status" value="1"/>
</dbReference>
<dbReference type="SUPFAM" id="SSF53474">
    <property type="entry name" value="alpha/beta-Hydrolases"/>
    <property type="match status" value="1"/>
</dbReference>
<feature type="signal peptide" evidence="1">
    <location>
        <begin position="1"/>
        <end position="33"/>
    </location>
</feature>
<evidence type="ECO:0000313" key="3">
    <source>
        <dbReference type="EMBL" id="MCK8786954.1"/>
    </source>
</evidence>
<dbReference type="Gene3D" id="3.40.50.1820">
    <property type="entry name" value="alpha/beta hydrolase"/>
    <property type="match status" value="1"/>
</dbReference>
<dbReference type="Proteomes" id="UP001139516">
    <property type="component" value="Unassembled WGS sequence"/>
</dbReference>
<comment type="caution">
    <text evidence="3">The sequence shown here is derived from an EMBL/GenBank/DDBJ whole genome shotgun (WGS) entry which is preliminary data.</text>
</comment>
<dbReference type="RefSeq" id="WP_248669007.1">
    <property type="nucleotide sequence ID" value="NZ_JALPRX010000102.1"/>
</dbReference>
<dbReference type="GO" id="GO:0016787">
    <property type="term" value="F:hydrolase activity"/>
    <property type="evidence" value="ECO:0007669"/>
    <property type="project" value="UniProtKB-KW"/>
</dbReference>
<protein>
    <submittedName>
        <fullName evidence="3">Alpha/beta hydrolase</fullName>
    </submittedName>
</protein>
<keyword evidence="3" id="KW-0378">Hydrolase</keyword>
<organism evidence="3 4">
    <name type="scientific">Roseomonas acroporae</name>
    <dbReference type="NCBI Taxonomy" id="2937791"/>
    <lineage>
        <taxon>Bacteria</taxon>
        <taxon>Pseudomonadati</taxon>
        <taxon>Pseudomonadota</taxon>
        <taxon>Alphaproteobacteria</taxon>
        <taxon>Acetobacterales</taxon>
        <taxon>Roseomonadaceae</taxon>
        <taxon>Roseomonas</taxon>
    </lineage>
</organism>
<gene>
    <name evidence="3" type="ORF">M0638_21510</name>
</gene>
<proteinExistence type="predicted"/>